<organism evidence="9">
    <name type="scientific">Sycon ciliatum</name>
    <dbReference type="NCBI Taxonomy" id="27933"/>
    <lineage>
        <taxon>Eukaryota</taxon>
        <taxon>Metazoa</taxon>
        <taxon>Porifera</taxon>
        <taxon>Calcarea</taxon>
        <taxon>Calcaronea</taxon>
        <taxon>Leucosolenida</taxon>
        <taxon>Sycettidae</taxon>
        <taxon>Sycon</taxon>
    </lineage>
</organism>
<evidence type="ECO:0000256" key="4">
    <source>
        <dbReference type="PROSITE-ProRule" id="PRU00519"/>
    </source>
</evidence>
<gene>
    <name evidence="9" type="primary">ef1g</name>
</gene>
<dbReference type="Gene3D" id="3.40.30.10">
    <property type="entry name" value="Glutaredoxin"/>
    <property type="match status" value="1"/>
</dbReference>
<dbReference type="PROSITE" id="PS50404">
    <property type="entry name" value="GST_NTER"/>
    <property type="match status" value="1"/>
</dbReference>
<dbReference type="FunFam" id="1.20.1050.10:FF:000006">
    <property type="entry name" value="Elongation factor 1 gamma"/>
    <property type="match status" value="1"/>
</dbReference>
<dbReference type="InterPro" id="IPR004045">
    <property type="entry name" value="Glutathione_S-Trfase_N"/>
</dbReference>
<dbReference type="SUPFAM" id="SSF89942">
    <property type="entry name" value="eEF1-gamma domain"/>
    <property type="match status" value="1"/>
</dbReference>
<dbReference type="SFLD" id="SFLDS00019">
    <property type="entry name" value="Glutathione_Transferase_(cytos"/>
    <property type="match status" value="1"/>
</dbReference>
<dbReference type="Pfam" id="PF00647">
    <property type="entry name" value="EF1G"/>
    <property type="match status" value="1"/>
</dbReference>
<dbReference type="InterPro" id="IPR001662">
    <property type="entry name" value="EF1B_G_C"/>
</dbReference>
<sequence>MLVVLLFRAETMAGTLYTYGDNFRAQKVLIAAAFSGTQVNVAPDFKLGETNTSADFLSKFPLGKVPAFLTADGQPIYESNAIAHFVANEQLRGSTPMDAALVQQFVQLAENEILPAACTWVYPTLGFMQYNKQATEKAQEHVKTILQLLNNALQTRTYLVGERITLADITVAIALLGLYRQVLEPSFRAPYGNVNRWFTTIVNQPQAKSVLGEVTLCTTMAKFDPKKLAEMQPKKEKVEKKKEPKETKPKAEKKEKKPEPEEAAEEPAAPKAKDPFATFPKSSWDFDAFKRCYSNEDTITKAVPHFWENFDAENYSIWFSTYKYNDELAQIFMTSNLVNGMFQRLDKLRKNAFASVCILGEDNANSISGVWVWRGQDLVFDLSPDWQVDYESYDWRKLDPSADETKSLLQEYFAWEGDFGGKKFASGSVFK</sequence>
<dbReference type="InterPro" id="IPR040079">
    <property type="entry name" value="Glutathione_S-Trfase"/>
</dbReference>
<evidence type="ECO:0000256" key="5">
    <source>
        <dbReference type="SAM" id="MobiDB-lite"/>
    </source>
</evidence>
<dbReference type="PROSITE" id="PS50040">
    <property type="entry name" value="EF1G_C"/>
    <property type="match status" value="1"/>
</dbReference>
<evidence type="ECO:0000259" key="6">
    <source>
        <dbReference type="PROSITE" id="PS50040"/>
    </source>
</evidence>
<dbReference type="GO" id="GO:0005634">
    <property type="term" value="C:nucleus"/>
    <property type="evidence" value="ECO:0007669"/>
    <property type="project" value="TreeGrafter"/>
</dbReference>
<dbReference type="Pfam" id="PF00043">
    <property type="entry name" value="GST_C"/>
    <property type="match status" value="1"/>
</dbReference>
<dbReference type="Gene3D" id="3.30.70.1010">
    <property type="entry name" value="Translation elongation factor EF1B, gamma chain, conserved domain"/>
    <property type="match status" value="1"/>
</dbReference>
<feature type="domain" description="GST C-terminal" evidence="8">
    <location>
        <begin position="95"/>
        <end position="228"/>
    </location>
</feature>
<proteinExistence type="evidence at transcript level"/>
<dbReference type="Pfam" id="PF02798">
    <property type="entry name" value="GST_N"/>
    <property type="match status" value="1"/>
</dbReference>
<dbReference type="EMBL" id="HF570267">
    <property type="protein sequence ID" value="CCQ18584.1"/>
    <property type="molecule type" value="mRNA"/>
</dbReference>
<evidence type="ECO:0000259" key="7">
    <source>
        <dbReference type="PROSITE" id="PS50404"/>
    </source>
</evidence>
<keyword evidence="2 4" id="KW-0251">Elongation factor</keyword>
<dbReference type="InterPro" id="IPR036433">
    <property type="entry name" value="EF1B_G_C_sf"/>
</dbReference>
<dbReference type="CDD" id="cd03044">
    <property type="entry name" value="GST_N_EF1Bgamma"/>
    <property type="match status" value="1"/>
</dbReference>
<feature type="domain" description="EF-1-gamma C-terminal" evidence="6">
    <location>
        <begin position="272"/>
        <end position="431"/>
    </location>
</feature>
<dbReference type="GO" id="GO:0005737">
    <property type="term" value="C:cytoplasm"/>
    <property type="evidence" value="ECO:0007669"/>
    <property type="project" value="TreeGrafter"/>
</dbReference>
<dbReference type="FunFam" id="3.40.30.10:FF:000233">
    <property type="entry name" value="Elongation factor 1-gamma"/>
    <property type="match status" value="1"/>
</dbReference>
<feature type="domain" description="GST N-terminal" evidence="7">
    <location>
        <begin position="12"/>
        <end position="94"/>
    </location>
</feature>
<dbReference type="SUPFAM" id="SSF52833">
    <property type="entry name" value="Thioredoxin-like"/>
    <property type="match status" value="1"/>
</dbReference>
<evidence type="ECO:0000256" key="3">
    <source>
        <dbReference type="ARBA" id="ARBA00022917"/>
    </source>
</evidence>
<accession>M1XMM6</accession>
<dbReference type="Gene3D" id="1.20.1050.10">
    <property type="match status" value="1"/>
</dbReference>
<dbReference type="AlphaFoldDB" id="M1XMM6"/>
<evidence type="ECO:0000313" key="9">
    <source>
        <dbReference type="EMBL" id="CCQ18584.1"/>
    </source>
</evidence>
<dbReference type="SUPFAM" id="SSF47616">
    <property type="entry name" value="GST C-terminal domain-like"/>
    <property type="match status" value="1"/>
</dbReference>
<dbReference type="SMART" id="SM01183">
    <property type="entry name" value="EF1G"/>
    <property type="match status" value="1"/>
</dbReference>
<dbReference type="InterPro" id="IPR010987">
    <property type="entry name" value="Glutathione-S-Trfase_C-like"/>
</dbReference>
<dbReference type="PANTHER" id="PTHR43986:SF1">
    <property type="entry name" value="ELONGATION FACTOR 1-GAMMA"/>
    <property type="match status" value="1"/>
</dbReference>
<reference evidence="9" key="1">
    <citation type="journal article" date="2013" name="Mol. Phylogenet. Evol.">
        <title>Distribution and evolutionary dynamics of Stowaway Miniature Inverted repeat Transposable Elements (MITEs) in grasses.</title>
        <authorList>
            <person name="Minaya M."/>
            <person name="Pimentel M."/>
            <person name="Mason-Gamer R."/>
            <person name="Catalan P."/>
        </authorList>
    </citation>
    <scope>NUCLEOTIDE SEQUENCE</scope>
</reference>
<dbReference type="CDD" id="cd03181">
    <property type="entry name" value="GST_C_EF1Bgamma_like"/>
    <property type="match status" value="1"/>
</dbReference>
<evidence type="ECO:0000256" key="1">
    <source>
        <dbReference type="ARBA" id="ARBA00022218"/>
    </source>
</evidence>
<dbReference type="FunFam" id="3.30.70.1010:FF:000001">
    <property type="entry name" value="Elongation factor 1-gamma 1"/>
    <property type="match status" value="1"/>
</dbReference>
<protein>
    <recommendedName>
        <fullName evidence="1">Elongation factor 1-gamma</fullName>
    </recommendedName>
</protein>
<dbReference type="InterPro" id="IPR036282">
    <property type="entry name" value="Glutathione-S-Trfase_C_sf"/>
</dbReference>
<name>M1XMM6_9METZ</name>
<dbReference type="InterPro" id="IPR036249">
    <property type="entry name" value="Thioredoxin-like_sf"/>
</dbReference>
<feature type="compositionally biased region" description="Basic and acidic residues" evidence="5">
    <location>
        <begin position="228"/>
        <end position="260"/>
    </location>
</feature>
<evidence type="ECO:0000259" key="8">
    <source>
        <dbReference type="PROSITE" id="PS50405"/>
    </source>
</evidence>
<evidence type="ECO:0000256" key="2">
    <source>
        <dbReference type="ARBA" id="ARBA00022768"/>
    </source>
</evidence>
<dbReference type="PANTHER" id="PTHR43986">
    <property type="entry name" value="ELONGATION FACTOR 1-GAMMA"/>
    <property type="match status" value="1"/>
</dbReference>
<dbReference type="InterPro" id="IPR050802">
    <property type="entry name" value="EF-GSTs"/>
</dbReference>
<feature type="region of interest" description="Disordered" evidence="5">
    <location>
        <begin position="228"/>
        <end position="276"/>
    </location>
</feature>
<keyword evidence="3 4" id="KW-0648">Protein biosynthesis</keyword>
<dbReference type="SFLD" id="SFLDG00358">
    <property type="entry name" value="Main_(cytGST)"/>
    <property type="match status" value="1"/>
</dbReference>
<dbReference type="InterPro" id="IPR004046">
    <property type="entry name" value="GST_C"/>
</dbReference>
<dbReference type="PROSITE" id="PS50405">
    <property type="entry name" value="GST_CTER"/>
    <property type="match status" value="1"/>
</dbReference>
<dbReference type="GO" id="GO:0003746">
    <property type="term" value="F:translation elongation factor activity"/>
    <property type="evidence" value="ECO:0007669"/>
    <property type="project" value="UniProtKB-UniRule"/>
</dbReference>